<dbReference type="GO" id="GO:0005737">
    <property type="term" value="C:cytoplasm"/>
    <property type="evidence" value="ECO:0007669"/>
    <property type="project" value="TreeGrafter"/>
</dbReference>
<accession>A0AAD5PB01</accession>
<keyword evidence="4" id="KW-1185">Reference proteome</keyword>
<dbReference type="InterPro" id="IPR050357">
    <property type="entry name" value="Arrestin_domain-protein"/>
</dbReference>
<feature type="compositionally biased region" description="Polar residues" evidence="1">
    <location>
        <begin position="51"/>
        <end position="73"/>
    </location>
</feature>
<reference evidence="3" key="2">
    <citation type="submission" date="2023-02" db="EMBL/GenBank/DDBJ databases">
        <authorList>
            <consortium name="DOE Joint Genome Institute"/>
            <person name="Mondo S.J."/>
            <person name="Chang Y."/>
            <person name="Wang Y."/>
            <person name="Ahrendt S."/>
            <person name="Andreopoulos W."/>
            <person name="Barry K."/>
            <person name="Beard J."/>
            <person name="Benny G.L."/>
            <person name="Blankenship S."/>
            <person name="Bonito G."/>
            <person name="Cuomo C."/>
            <person name="Desiro A."/>
            <person name="Gervers K.A."/>
            <person name="Hundley H."/>
            <person name="Kuo A."/>
            <person name="LaButti K."/>
            <person name="Lang B.F."/>
            <person name="Lipzen A."/>
            <person name="O'Donnell K."/>
            <person name="Pangilinan J."/>
            <person name="Reynolds N."/>
            <person name="Sandor L."/>
            <person name="Smith M.W."/>
            <person name="Tsang A."/>
            <person name="Grigoriev I.V."/>
            <person name="Stajich J.E."/>
            <person name="Spatafora J.W."/>
        </authorList>
    </citation>
    <scope>NUCLEOTIDE SEQUENCE</scope>
    <source>
        <strain evidence="3">RSA 2281</strain>
    </source>
</reference>
<reference evidence="3" key="1">
    <citation type="journal article" date="2022" name="IScience">
        <title>Evolution of zygomycete secretomes and the origins of terrestrial fungal ecologies.</title>
        <authorList>
            <person name="Chang Y."/>
            <person name="Wang Y."/>
            <person name="Mondo S."/>
            <person name="Ahrendt S."/>
            <person name="Andreopoulos W."/>
            <person name="Barry K."/>
            <person name="Beard J."/>
            <person name="Benny G.L."/>
            <person name="Blankenship S."/>
            <person name="Bonito G."/>
            <person name="Cuomo C."/>
            <person name="Desiro A."/>
            <person name="Gervers K.A."/>
            <person name="Hundley H."/>
            <person name="Kuo A."/>
            <person name="LaButti K."/>
            <person name="Lang B.F."/>
            <person name="Lipzen A."/>
            <person name="O'Donnell K."/>
            <person name="Pangilinan J."/>
            <person name="Reynolds N."/>
            <person name="Sandor L."/>
            <person name="Smith M.E."/>
            <person name="Tsang A."/>
            <person name="Grigoriev I.V."/>
            <person name="Stajich J.E."/>
            <person name="Spatafora J.W."/>
        </authorList>
    </citation>
    <scope>NUCLEOTIDE SEQUENCE</scope>
    <source>
        <strain evidence="3">RSA 2281</strain>
    </source>
</reference>
<feature type="region of interest" description="Disordered" evidence="1">
    <location>
        <begin position="1"/>
        <end position="77"/>
    </location>
</feature>
<organism evidence="3 4">
    <name type="scientific">Phascolomyces articulosus</name>
    <dbReference type="NCBI Taxonomy" id="60185"/>
    <lineage>
        <taxon>Eukaryota</taxon>
        <taxon>Fungi</taxon>
        <taxon>Fungi incertae sedis</taxon>
        <taxon>Mucoromycota</taxon>
        <taxon>Mucoromycotina</taxon>
        <taxon>Mucoromycetes</taxon>
        <taxon>Mucorales</taxon>
        <taxon>Lichtheimiaceae</taxon>
        <taxon>Phascolomyces</taxon>
    </lineage>
</organism>
<dbReference type="InterPro" id="IPR014752">
    <property type="entry name" value="Arrestin-like_C"/>
</dbReference>
<comment type="caution">
    <text evidence="3">The sequence shown here is derived from an EMBL/GenBank/DDBJ whole genome shotgun (WGS) entry which is preliminary data.</text>
</comment>
<evidence type="ECO:0000313" key="4">
    <source>
        <dbReference type="Proteomes" id="UP001209540"/>
    </source>
</evidence>
<dbReference type="Proteomes" id="UP001209540">
    <property type="component" value="Unassembled WGS sequence"/>
</dbReference>
<dbReference type="AlphaFoldDB" id="A0AAD5PB01"/>
<dbReference type="InterPro" id="IPR011021">
    <property type="entry name" value="Arrestin-like_N"/>
</dbReference>
<dbReference type="Gene3D" id="2.60.40.640">
    <property type="match status" value="1"/>
</dbReference>
<proteinExistence type="predicted"/>
<name>A0AAD5PB01_9FUNG</name>
<evidence type="ECO:0000313" key="3">
    <source>
        <dbReference type="EMBL" id="KAI9253774.1"/>
    </source>
</evidence>
<gene>
    <name evidence="3" type="ORF">BDA99DRAFT_162935</name>
</gene>
<protein>
    <recommendedName>
        <fullName evidence="2">Arrestin-like N-terminal domain-containing protein</fullName>
    </recommendedName>
</protein>
<dbReference type="EMBL" id="JAIXMP010000025">
    <property type="protein sequence ID" value="KAI9253774.1"/>
    <property type="molecule type" value="Genomic_DNA"/>
</dbReference>
<feature type="compositionally biased region" description="Low complexity" evidence="1">
    <location>
        <begin position="18"/>
        <end position="37"/>
    </location>
</feature>
<dbReference type="PANTHER" id="PTHR11188:SF17">
    <property type="entry name" value="FI21816P1"/>
    <property type="match status" value="1"/>
</dbReference>
<dbReference type="PANTHER" id="PTHR11188">
    <property type="entry name" value="ARRESTIN DOMAIN CONTAINING PROTEIN"/>
    <property type="match status" value="1"/>
</dbReference>
<feature type="compositionally biased region" description="Polar residues" evidence="1">
    <location>
        <begin position="1"/>
        <end position="10"/>
    </location>
</feature>
<evidence type="ECO:0000256" key="1">
    <source>
        <dbReference type="SAM" id="MobiDB-lite"/>
    </source>
</evidence>
<sequence>MTSLLSSAAQVATRHRASSSASSLAAPPAPQHTNHPSHSPPIPTPTHSTNRIRSGSQSSSHIPFSTSAPSFSNLFHAGDRSSRHLSLESDQNENTSTSTLPQVTSLSIEFEGGTHVIIRPNRIVRGKVVLEAAERMHVTRIRIKFRAEESAMVKVEEGGGDNRGEWVHQVITTFFETDWKLWGNDSSNYSQSGWDDLEAGHYEFPFALKFPNVNYPPSMEEPSGFAIRYIWTAQADGPALQSGTKSREYITPYRPIIISTPGKGTSKKKCYTA</sequence>
<dbReference type="Pfam" id="PF00339">
    <property type="entry name" value="Arrestin_N"/>
    <property type="match status" value="1"/>
</dbReference>
<dbReference type="GO" id="GO:0015031">
    <property type="term" value="P:protein transport"/>
    <property type="evidence" value="ECO:0007669"/>
    <property type="project" value="TreeGrafter"/>
</dbReference>
<feature type="domain" description="Arrestin-like N-terminal" evidence="2">
    <location>
        <begin position="110"/>
        <end position="241"/>
    </location>
</feature>
<evidence type="ECO:0000259" key="2">
    <source>
        <dbReference type="Pfam" id="PF00339"/>
    </source>
</evidence>